<feature type="compositionally biased region" description="Basic residues" evidence="3">
    <location>
        <begin position="258"/>
        <end position="270"/>
    </location>
</feature>
<dbReference type="PANTHER" id="PTHR23148:SF0">
    <property type="entry name" value="SERINE_ARGININE REPETITIVE MATRIX PROTEIN 1"/>
    <property type="match status" value="1"/>
</dbReference>
<keyword evidence="6" id="KW-1185">Reference proteome</keyword>
<evidence type="ECO:0000259" key="4">
    <source>
        <dbReference type="PROSITE" id="PS51025"/>
    </source>
</evidence>
<keyword evidence="1" id="KW-0507">mRNA processing</keyword>
<feature type="compositionally biased region" description="Basic residues" evidence="3">
    <location>
        <begin position="473"/>
        <end position="490"/>
    </location>
</feature>
<dbReference type="InterPro" id="IPR002483">
    <property type="entry name" value="PWI_dom"/>
</dbReference>
<evidence type="ECO:0000313" key="5">
    <source>
        <dbReference type="EMBL" id="VEU37900.1"/>
    </source>
</evidence>
<dbReference type="SUPFAM" id="SSF101233">
    <property type="entry name" value="PWI domain"/>
    <property type="match status" value="1"/>
</dbReference>
<feature type="compositionally biased region" description="Low complexity" evidence="3">
    <location>
        <begin position="491"/>
        <end position="502"/>
    </location>
</feature>
<sequence length="502" mass="59129">MPTVKGTASVADSRARTKALRKTRFPRNYRTSVDIEKVNKPVLTQWIEQKIASILGFDDEIVSSTAINLFLPSDNSCDPKRAHLDLAGFLGDETATFCGELWTLMLEAQASASGIPKTLLEQKKKEMAEELSKGNEPQRQQLAPYQNQSLGSSGKPSRFSRFAPDRSNPSGRSSLDKHEDATNKIKCETHISIEETSQEHTNGKEKGSGRSRVEDAYEKQNMDQFGRVLSTERSLEVQKHTSRNQRDRNGSRTSESSRHRRDRSRSPRKYNGREREASDHRRRYDNRYHGTDGDRRRPQDKRYHSNQYDDRSGYHDQYHRQYNHSYKNHHDRDRSRDQYRDSRDCRHEIHEMENLERRLTRLRKEYSGWDRNSANRSTHRIEDEMNDIQDRLYELEQRRRRYASYREDDRRRWSHRDRFPSYEYQREGRRKRSSSTNSESSRSVQSDANDNVANGSSDGSSRRSYSRSPERAKKNKNKSSKKRQRRRRSRSPSSSSERSYQS</sequence>
<dbReference type="OrthoDB" id="163257at2759"/>
<accession>A0A448Z793</accession>
<feature type="domain" description="PWI" evidence="4">
    <location>
        <begin position="22"/>
        <end position="122"/>
    </location>
</feature>
<dbReference type="AlphaFoldDB" id="A0A448Z793"/>
<feature type="region of interest" description="Disordered" evidence="3">
    <location>
        <begin position="423"/>
        <end position="502"/>
    </location>
</feature>
<evidence type="ECO:0000313" key="6">
    <source>
        <dbReference type="Proteomes" id="UP000291116"/>
    </source>
</evidence>
<feature type="compositionally biased region" description="Basic and acidic residues" evidence="3">
    <location>
        <begin position="328"/>
        <end position="342"/>
    </location>
</feature>
<name>A0A448Z793_9STRA</name>
<dbReference type="PROSITE" id="PS51025">
    <property type="entry name" value="PWI"/>
    <property type="match status" value="1"/>
</dbReference>
<dbReference type="SMART" id="SM00311">
    <property type="entry name" value="PWI"/>
    <property type="match status" value="1"/>
</dbReference>
<gene>
    <name evidence="5" type="ORF">PSNMU_V1.4_AUG-EV-PASAV3_0047120</name>
</gene>
<dbReference type="EMBL" id="CAACVS010000147">
    <property type="protein sequence ID" value="VEU37900.1"/>
    <property type="molecule type" value="Genomic_DNA"/>
</dbReference>
<dbReference type="GO" id="GO:0005681">
    <property type="term" value="C:spliceosomal complex"/>
    <property type="evidence" value="ECO:0007669"/>
    <property type="project" value="TreeGrafter"/>
</dbReference>
<dbReference type="InterPro" id="IPR036483">
    <property type="entry name" value="PWI_dom_sf"/>
</dbReference>
<proteinExistence type="predicted"/>
<keyword evidence="2" id="KW-0175">Coiled coil</keyword>
<feature type="compositionally biased region" description="Basic and acidic residues" evidence="3">
    <location>
        <begin position="233"/>
        <end position="250"/>
    </location>
</feature>
<dbReference type="GO" id="GO:0048024">
    <property type="term" value="P:regulation of mRNA splicing, via spliceosome"/>
    <property type="evidence" value="ECO:0007669"/>
    <property type="project" value="TreeGrafter"/>
</dbReference>
<feature type="coiled-coil region" evidence="2">
    <location>
        <begin position="345"/>
        <end position="398"/>
    </location>
</feature>
<reference evidence="5 6" key="1">
    <citation type="submission" date="2019-01" db="EMBL/GenBank/DDBJ databases">
        <authorList>
            <person name="Ferrante I. M."/>
        </authorList>
    </citation>
    <scope>NUCLEOTIDE SEQUENCE [LARGE SCALE GENOMIC DNA]</scope>
    <source>
        <strain evidence="5 6">B856</strain>
    </source>
</reference>
<feature type="compositionally biased region" description="Polar residues" evidence="3">
    <location>
        <begin position="135"/>
        <end position="155"/>
    </location>
</feature>
<protein>
    <recommendedName>
        <fullName evidence="4">PWI domain-containing protein</fullName>
    </recommendedName>
</protein>
<dbReference type="Gene3D" id="1.20.1390.10">
    <property type="entry name" value="PWI domain"/>
    <property type="match status" value="1"/>
</dbReference>
<dbReference type="Pfam" id="PF01480">
    <property type="entry name" value="PWI"/>
    <property type="match status" value="1"/>
</dbReference>
<evidence type="ECO:0000256" key="1">
    <source>
        <dbReference type="ARBA" id="ARBA00022664"/>
    </source>
</evidence>
<dbReference type="InterPro" id="IPR052225">
    <property type="entry name" value="Ser/Arg_repetitive_matrix"/>
</dbReference>
<feature type="compositionally biased region" description="Basic and acidic residues" evidence="3">
    <location>
        <begin position="174"/>
        <end position="221"/>
    </location>
</feature>
<feature type="compositionally biased region" description="Low complexity" evidence="3">
    <location>
        <begin position="456"/>
        <end position="467"/>
    </location>
</feature>
<feature type="region of interest" description="Disordered" evidence="3">
    <location>
        <begin position="125"/>
        <end position="315"/>
    </location>
</feature>
<evidence type="ECO:0000256" key="2">
    <source>
        <dbReference type="SAM" id="Coils"/>
    </source>
</evidence>
<dbReference type="GO" id="GO:0003723">
    <property type="term" value="F:RNA binding"/>
    <property type="evidence" value="ECO:0007669"/>
    <property type="project" value="TreeGrafter"/>
</dbReference>
<evidence type="ECO:0000256" key="3">
    <source>
        <dbReference type="SAM" id="MobiDB-lite"/>
    </source>
</evidence>
<dbReference type="GO" id="GO:0006397">
    <property type="term" value="P:mRNA processing"/>
    <property type="evidence" value="ECO:0007669"/>
    <property type="project" value="UniProtKB-KW"/>
</dbReference>
<dbReference type="PANTHER" id="PTHR23148">
    <property type="entry name" value="SERINE/ARGININE REGULATED NUCLEAR MATRIX PROTEIN"/>
    <property type="match status" value="1"/>
</dbReference>
<feature type="compositionally biased region" description="Low complexity" evidence="3">
    <location>
        <begin position="434"/>
        <end position="446"/>
    </location>
</feature>
<dbReference type="Proteomes" id="UP000291116">
    <property type="component" value="Unassembled WGS sequence"/>
</dbReference>
<organism evidence="5 6">
    <name type="scientific">Pseudo-nitzschia multistriata</name>
    <dbReference type="NCBI Taxonomy" id="183589"/>
    <lineage>
        <taxon>Eukaryota</taxon>
        <taxon>Sar</taxon>
        <taxon>Stramenopiles</taxon>
        <taxon>Ochrophyta</taxon>
        <taxon>Bacillariophyta</taxon>
        <taxon>Bacillariophyceae</taxon>
        <taxon>Bacillariophycidae</taxon>
        <taxon>Bacillariales</taxon>
        <taxon>Bacillariaceae</taxon>
        <taxon>Pseudo-nitzschia</taxon>
    </lineage>
</organism>
<feature type="region of interest" description="Disordered" evidence="3">
    <location>
        <begin position="323"/>
        <end position="342"/>
    </location>
</feature>
<feature type="compositionally biased region" description="Basic and acidic residues" evidence="3">
    <location>
        <begin position="285"/>
        <end position="315"/>
    </location>
</feature>